<dbReference type="KEGG" id="peh:Spb1_02530"/>
<keyword evidence="2" id="KW-0732">Signal</keyword>
<evidence type="ECO:0000313" key="3">
    <source>
        <dbReference type="EMBL" id="QDV28390.1"/>
    </source>
</evidence>
<feature type="signal peptide" evidence="2">
    <location>
        <begin position="1"/>
        <end position="25"/>
    </location>
</feature>
<evidence type="ECO:0008006" key="5">
    <source>
        <dbReference type="Google" id="ProtNLM"/>
    </source>
</evidence>
<name>A0A518GIL7_9PLAN</name>
<feature type="compositionally biased region" description="Low complexity" evidence="1">
    <location>
        <begin position="278"/>
        <end position="296"/>
    </location>
</feature>
<evidence type="ECO:0000256" key="2">
    <source>
        <dbReference type="SAM" id="SignalP"/>
    </source>
</evidence>
<evidence type="ECO:0000313" key="4">
    <source>
        <dbReference type="Proteomes" id="UP000315349"/>
    </source>
</evidence>
<accession>A0A518GIL7</accession>
<evidence type="ECO:0000256" key="1">
    <source>
        <dbReference type="SAM" id="MobiDB-lite"/>
    </source>
</evidence>
<organism evidence="3 4">
    <name type="scientific">Planctopirus ephydatiae</name>
    <dbReference type="NCBI Taxonomy" id="2528019"/>
    <lineage>
        <taxon>Bacteria</taxon>
        <taxon>Pseudomonadati</taxon>
        <taxon>Planctomycetota</taxon>
        <taxon>Planctomycetia</taxon>
        <taxon>Planctomycetales</taxon>
        <taxon>Planctomycetaceae</taxon>
        <taxon>Planctopirus</taxon>
    </lineage>
</organism>
<feature type="chain" id="PRO_5022095224" description="Lipoprotein" evidence="2">
    <location>
        <begin position="26"/>
        <end position="350"/>
    </location>
</feature>
<feature type="compositionally biased region" description="Polar residues" evidence="1">
    <location>
        <begin position="241"/>
        <end position="262"/>
    </location>
</feature>
<dbReference type="AlphaFoldDB" id="A0A518GIL7"/>
<sequence precursor="true">MFVHSEICMRLLAVILLTHSLSGCATLLTTGWPQQAEKVDFSSSKRPIGQIVCLWNPAEGRDPEGKPCRGFAGQVMFMEARSAVPLAVRGEIRVYVFDNIGTTEEQMKPVHQFDFDADVWNMHRQSNTLGPAYNVFIPYMRKGNHAAVCSVRLRYIPEGGNAPLFSDMISVRMEGSQPAMASAAMNVERFVGPAGVANDKSRQMLTQGSMVAQDNASGPASESGKGAMRATTIPIETLQQQASRESITRQLASQQTVATSTAPHAPYSTAENPVPQQTSTNAATTASSRRIRPAAANVAQSANTSDSGIARVSFEETTVEPTGVSHAVYHETIHPLADAPAGERPHPLAD</sequence>
<dbReference type="EMBL" id="CP036299">
    <property type="protein sequence ID" value="QDV28390.1"/>
    <property type="molecule type" value="Genomic_DNA"/>
</dbReference>
<gene>
    <name evidence="3" type="ORF">Spb1_02530</name>
</gene>
<proteinExistence type="predicted"/>
<dbReference type="Proteomes" id="UP000315349">
    <property type="component" value="Chromosome"/>
</dbReference>
<keyword evidence="4" id="KW-1185">Reference proteome</keyword>
<reference evidence="3 4" key="1">
    <citation type="submission" date="2019-02" db="EMBL/GenBank/DDBJ databases">
        <title>Deep-cultivation of Planctomycetes and their phenomic and genomic characterization uncovers novel biology.</title>
        <authorList>
            <person name="Wiegand S."/>
            <person name="Jogler M."/>
            <person name="Boedeker C."/>
            <person name="Pinto D."/>
            <person name="Vollmers J."/>
            <person name="Rivas-Marin E."/>
            <person name="Kohn T."/>
            <person name="Peeters S.H."/>
            <person name="Heuer A."/>
            <person name="Rast P."/>
            <person name="Oberbeckmann S."/>
            <person name="Bunk B."/>
            <person name="Jeske O."/>
            <person name="Meyerdierks A."/>
            <person name="Storesund J.E."/>
            <person name="Kallscheuer N."/>
            <person name="Luecker S."/>
            <person name="Lage O.M."/>
            <person name="Pohl T."/>
            <person name="Merkel B.J."/>
            <person name="Hornburger P."/>
            <person name="Mueller R.-W."/>
            <person name="Bruemmer F."/>
            <person name="Labrenz M."/>
            <person name="Spormann A.M."/>
            <person name="Op den Camp H."/>
            <person name="Overmann J."/>
            <person name="Amann R."/>
            <person name="Jetten M.S.M."/>
            <person name="Mascher T."/>
            <person name="Medema M.H."/>
            <person name="Devos D.P."/>
            <person name="Kaster A.-K."/>
            <person name="Ovreas L."/>
            <person name="Rohde M."/>
            <person name="Galperin M.Y."/>
            <person name="Jogler C."/>
        </authorList>
    </citation>
    <scope>NUCLEOTIDE SEQUENCE [LARGE SCALE GENOMIC DNA]</scope>
    <source>
        <strain evidence="3 4">Spb1</strain>
    </source>
</reference>
<feature type="region of interest" description="Disordered" evidence="1">
    <location>
        <begin position="241"/>
        <end position="306"/>
    </location>
</feature>
<protein>
    <recommendedName>
        <fullName evidence="5">Lipoprotein</fullName>
    </recommendedName>
</protein>